<evidence type="ECO:0000256" key="1">
    <source>
        <dbReference type="ARBA" id="ARBA00000966"/>
    </source>
</evidence>
<name>A0A084GFU6_PSEDA</name>
<dbReference type="GO" id="GO:0008810">
    <property type="term" value="F:cellulase activity"/>
    <property type="evidence" value="ECO:0007669"/>
    <property type="project" value="UniProtKB-EC"/>
</dbReference>
<evidence type="ECO:0000256" key="4">
    <source>
        <dbReference type="ARBA" id="ARBA00022801"/>
    </source>
</evidence>
<dbReference type="OrthoDB" id="5823761at2759"/>
<protein>
    <recommendedName>
        <fullName evidence="3">cellulase</fullName>
        <ecNumber evidence="3">3.2.1.4</ecNumber>
    </recommendedName>
</protein>
<dbReference type="PANTHER" id="PTHR34142">
    <property type="entry name" value="ENDO-BETA-1,4-GLUCANASE A"/>
    <property type="match status" value="1"/>
</dbReference>
<dbReference type="GeneID" id="27720164"/>
<evidence type="ECO:0000313" key="9">
    <source>
        <dbReference type="EMBL" id="KEZ46208.1"/>
    </source>
</evidence>
<dbReference type="Pfam" id="PF00150">
    <property type="entry name" value="Cellulase"/>
    <property type="match status" value="1"/>
</dbReference>
<dbReference type="EMBL" id="JOWA01000044">
    <property type="protein sequence ID" value="KEZ46208.1"/>
    <property type="molecule type" value="Genomic_DNA"/>
</dbReference>
<dbReference type="EC" id="3.2.1.4" evidence="3"/>
<comment type="catalytic activity">
    <reaction evidence="1">
        <text>Endohydrolysis of (1-&gt;4)-beta-D-glucosidic linkages in cellulose, lichenin and cereal beta-D-glucans.</text>
        <dbReference type="EC" id="3.2.1.4"/>
    </reaction>
</comment>
<keyword evidence="7" id="KW-0732">Signal</keyword>
<keyword evidence="10" id="KW-1185">Reference proteome</keyword>
<keyword evidence="5 6" id="KW-0326">Glycosidase</keyword>
<dbReference type="GO" id="GO:0009251">
    <property type="term" value="P:glucan catabolic process"/>
    <property type="evidence" value="ECO:0007669"/>
    <property type="project" value="TreeGrafter"/>
</dbReference>
<sequence>MKFLDLCAGLAAVGVVNAAPAPDSPLNKRATFQFTGVNVAGGEFGNLNLPGQLNKDYVWPDKAAIDTLKSDGINTFRVAFMMERVVPDKLTGTINETYFTGLDDAIKYITGKGSYAVLDPHNFGRYYGDIITDVAGFEAWWKTVAARFKDNDKVIFDTNNEYHDMDNKLVADLNQAAVKGIRAAGATSQFIFLEANSWSGAWHFVDSGSAAAMKDITDPSDETGSKLFYELHQYLDSDGSGTNEACVSGTIGAERLNLATPWFKANGKKAVLGEIAGASNPTCIEALKNGLKHLSDNSDVWAGFLLWSAGPWWADYMFSMEPPSGAMYKGVFPSIKEYFGA</sequence>
<evidence type="ECO:0000313" key="10">
    <source>
        <dbReference type="Proteomes" id="UP000028545"/>
    </source>
</evidence>
<evidence type="ECO:0000256" key="3">
    <source>
        <dbReference type="ARBA" id="ARBA00012601"/>
    </source>
</evidence>
<accession>A0A084GFU6</accession>
<gene>
    <name evidence="9" type="ORF">SAPIO_CDS1092</name>
</gene>
<dbReference type="PANTHER" id="PTHR34142:SF1">
    <property type="entry name" value="GLYCOSIDE HYDROLASE FAMILY 5 DOMAIN-CONTAINING PROTEIN"/>
    <property type="match status" value="1"/>
</dbReference>
<evidence type="ECO:0000256" key="6">
    <source>
        <dbReference type="RuleBase" id="RU361153"/>
    </source>
</evidence>
<evidence type="ECO:0000256" key="7">
    <source>
        <dbReference type="SAM" id="SignalP"/>
    </source>
</evidence>
<keyword evidence="4 6" id="KW-0378">Hydrolase</keyword>
<dbReference type="AlphaFoldDB" id="A0A084GFU6"/>
<organism evidence="9 10">
    <name type="scientific">Pseudallescheria apiosperma</name>
    <name type="common">Scedosporium apiospermum</name>
    <dbReference type="NCBI Taxonomy" id="563466"/>
    <lineage>
        <taxon>Eukaryota</taxon>
        <taxon>Fungi</taxon>
        <taxon>Dikarya</taxon>
        <taxon>Ascomycota</taxon>
        <taxon>Pezizomycotina</taxon>
        <taxon>Sordariomycetes</taxon>
        <taxon>Hypocreomycetidae</taxon>
        <taxon>Microascales</taxon>
        <taxon>Microascaceae</taxon>
        <taxon>Scedosporium</taxon>
    </lineage>
</organism>
<evidence type="ECO:0000256" key="2">
    <source>
        <dbReference type="ARBA" id="ARBA00005641"/>
    </source>
</evidence>
<evidence type="ECO:0000259" key="8">
    <source>
        <dbReference type="Pfam" id="PF00150"/>
    </source>
</evidence>
<feature type="chain" id="PRO_5001775618" description="cellulase" evidence="7">
    <location>
        <begin position="19"/>
        <end position="341"/>
    </location>
</feature>
<reference evidence="9 10" key="1">
    <citation type="journal article" date="2014" name="Genome Announc.">
        <title>Draft genome sequence of the pathogenic fungus Scedosporium apiospermum.</title>
        <authorList>
            <person name="Vandeputte P."/>
            <person name="Ghamrawi S."/>
            <person name="Rechenmann M."/>
            <person name="Iltis A."/>
            <person name="Giraud S."/>
            <person name="Fleury M."/>
            <person name="Thornton C."/>
            <person name="Delhaes L."/>
            <person name="Meyer W."/>
            <person name="Papon N."/>
            <person name="Bouchara J.P."/>
        </authorList>
    </citation>
    <scope>NUCLEOTIDE SEQUENCE [LARGE SCALE GENOMIC DNA]</scope>
    <source>
        <strain evidence="9 10">IHEM 14462</strain>
    </source>
</reference>
<dbReference type="OMA" id="GDYFQSI"/>
<dbReference type="Proteomes" id="UP000028545">
    <property type="component" value="Unassembled WGS sequence"/>
</dbReference>
<feature type="domain" description="Glycoside hydrolase family 5" evidence="8">
    <location>
        <begin position="48"/>
        <end position="309"/>
    </location>
</feature>
<comment type="similarity">
    <text evidence="2 6">Belongs to the glycosyl hydrolase 5 (cellulase A) family.</text>
</comment>
<dbReference type="Gene3D" id="3.20.20.80">
    <property type="entry name" value="Glycosidases"/>
    <property type="match status" value="1"/>
</dbReference>
<comment type="caution">
    <text evidence="9">The sequence shown here is derived from an EMBL/GenBank/DDBJ whole genome shotgun (WGS) entry which is preliminary data.</text>
</comment>
<feature type="signal peptide" evidence="7">
    <location>
        <begin position="1"/>
        <end position="18"/>
    </location>
</feature>
<dbReference type="SUPFAM" id="SSF51445">
    <property type="entry name" value="(Trans)glycosidases"/>
    <property type="match status" value="1"/>
</dbReference>
<dbReference type="InterPro" id="IPR017853">
    <property type="entry name" value="GH"/>
</dbReference>
<dbReference type="RefSeq" id="XP_016646007.1">
    <property type="nucleotide sequence ID" value="XM_016784452.1"/>
</dbReference>
<evidence type="ECO:0000256" key="5">
    <source>
        <dbReference type="ARBA" id="ARBA00023295"/>
    </source>
</evidence>
<dbReference type="InterPro" id="IPR001547">
    <property type="entry name" value="Glyco_hydro_5"/>
</dbReference>
<dbReference type="KEGG" id="sapo:SAPIO_CDS1092"/>
<dbReference type="HOGENOM" id="CLU_029718_0_2_1"/>
<dbReference type="VEuPathDB" id="FungiDB:SAPIO_CDS1092"/>
<proteinExistence type="inferred from homology"/>